<dbReference type="OrthoDB" id="9808588at2"/>
<accession>A0A1T4WD83</accession>
<dbReference type="InterPro" id="IPR025991">
    <property type="entry name" value="Chemoreceptor_zinc-bind_dom"/>
</dbReference>
<dbReference type="RefSeq" id="WP_078921971.1">
    <property type="nucleotide sequence ID" value="NZ_FUYB01000005.1"/>
</dbReference>
<evidence type="ECO:0000313" key="2">
    <source>
        <dbReference type="EMBL" id="SKA75276.1"/>
    </source>
</evidence>
<reference evidence="2 3" key="1">
    <citation type="submission" date="2017-02" db="EMBL/GenBank/DDBJ databases">
        <authorList>
            <person name="Peterson S.W."/>
        </authorList>
    </citation>
    <scope>NUCLEOTIDE SEQUENCE [LARGE SCALE GENOMIC DNA]</scope>
    <source>
        <strain evidence="2 3">ATCC 49788</strain>
    </source>
</reference>
<dbReference type="EMBL" id="FUYB01000005">
    <property type="protein sequence ID" value="SKA75276.1"/>
    <property type="molecule type" value="Genomic_DNA"/>
</dbReference>
<keyword evidence="2" id="KW-0675">Receptor</keyword>
<proteinExistence type="predicted"/>
<dbReference type="STRING" id="92487.SAMN02745130_01497"/>
<name>A0A1T4WD83_9GAMM</name>
<dbReference type="Proteomes" id="UP000190460">
    <property type="component" value="Unassembled WGS sequence"/>
</dbReference>
<feature type="domain" description="Chemoreceptor zinc-binding" evidence="1">
    <location>
        <begin position="14"/>
        <end position="82"/>
    </location>
</feature>
<gene>
    <name evidence="2" type="ORF">SAMN02745130_01497</name>
</gene>
<sequence length="125" mass="14356">MNKPAFFLQRMNDHVQYLSKIKATLNKRGNFQGTDCHHCALGKWLYGEGPQEVQALGADVHNLFEQLFEPHEKFHEASARALAHFKTGDELGQYRAMTEMHQLSSYLIKTLLDLDRTVAKRAQRA</sequence>
<protein>
    <submittedName>
        <fullName evidence="2">Chemoreceptor zinc-binding domain-containing protein</fullName>
    </submittedName>
</protein>
<dbReference type="Pfam" id="PF13682">
    <property type="entry name" value="CZB"/>
    <property type="match status" value="1"/>
</dbReference>
<organism evidence="2 3">
    <name type="scientific">Thiothrix eikelboomii</name>
    <dbReference type="NCBI Taxonomy" id="92487"/>
    <lineage>
        <taxon>Bacteria</taxon>
        <taxon>Pseudomonadati</taxon>
        <taxon>Pseudomonadota</taxon>
        <taxon>Gammaproteobacteria</taxon>
        <taxon>Thiotrichales</taxon>
        <taxon>Thiotrichaceae</taxon>
        <taxon>Thiothrix</taxon>
    </lineage>
</organism>
<evidence type="ECO:0000259" key="1">
    <source>
        <dbReference type="Pfam" id="PF13682"/>
    </source>
</evidence>
<evidence type="ECO:0000313" key="3">
    <source>
        <dbReference type="Proteomes" id="UP000190460"/>
    </source>
</evidence>
<dbReference type="Gene3D" id="1.20.120.30">
    <property type="entry name" value="Aspartate receptor, ligand-binding domain"/>
    <property type="match status" value="1"/>
</dbReference>
<keyword evidence="3" id="KW-1185">Reference proteome</keyword>
<dbReference type="AlphaFoldDB" id="A0A1T4WD83"/>